<reference evidence="4" key="1">
    <citation type="submission" date="2017-06" db="EMBL/GenBank/DDBJ databases">
        <title>FDA dAtabase for Regulatory Grade micrObial Sequences (FDA-ARGOS): Supporting development and validation of Infectious Disease Dx tests.</title>
        <authorList>
            <person name="Minogue T."/>
            <person name="Wolcott M."/>
            <person name="Wasieloski L."/>
            <person name="Aguilar W."/>
            <person name="Moore D."/>
            <person name="Tallon L."/>
            <person name="Sadzewicz L."/>
            <person name="Sengamalay N."/>
            <person name="Ott S."/>
            <person name="Godinez A."/>
            <person name="Nagaraj S."/>
            <person name="Nadendla S."/>
            <person name="Geyer C."/>
            <person name="Sichtig H."/>
        </authorList>
    </citation>
    <scope>NUCLEOTIDE SEQUENCE [LARGE SCALE GENOMIC DNA]</scope>
    <source>
        <strain evidence="4">FDAARGOS_289</strain>
    </source>
</reference>
<dbReference type="GO" id="GO:0004519">
    <property type="term" value="F:endonuclease activity"/>
    <property type="evidence" value="ECO:0007669"/>
    <property type="project" value="UniProtKB-KW"/>
</dbReference>
<dbReference type="Proteomes" id="UP000197050">
    <property type="component" value="Chromosome"/>
</dbReference>
<dbReference type="Pfam" id="PF26345">
    <property type="entry name" value="ScoMcrA_N"/>
    <property type="match status" value="1"/>
</dbReference>
<organism evidence="3 4">
    <name type="scientific">Brevundimonas vesicularis</name>
    <name type="common">Pseudomonas vesicularis</name>
    <dbReference type="NCBI Taxonomy" id="41276"/>
    <lineage>
        <taxon>Bacteria</taxon>
        <taxon>Pseudomonadati</taxon>
        <taxon>Pseudomonadota</taxon>
        <taxon>Alphaproteobacteria</taxon>
        <taxon>Caulobacterales</taxon>
        <taxon>Caulobacteraceae</taxon>
        <taxon>Brevundimonas</taxon>
    </lineage>
</organism>
<evidence type="ECO:0000313" key="3">
    <source>
        <dbReference type="EMBL" id="ASE38918.1"/>
    </source>
</evidence>
<accession>A0A1Z3U6L7</accession>
<dbReference type="KEGG" id="bvc:CEP68_05075"/>
<evidence type="ECO:0000259" key="2">
    <source>
        <dbReference type="Pfam" id="PF26345"/>
    </source>
</evidence>
<dbReference type="REBASE" id="209039">
    <property type="entry name" value="Bve289MrrP"/>
</dbReference>
<dbReference type="AlphaFoldDB" id="A0A1Z3U6L7"/>
<name>A0A1Z3U6L7_BREVE</name>
<feature type="domain" description="HNH nuclease" evidence="1">
    <location>
        <begin position="275"/>
        <end position="323"/>
    </location>
</feature>
<protein>
    <submittedName>
        <fullName evidence="3">HNH endonuclease</fullName>
    </submittedName>
</protein>
<keyword evidence="3" id="KW-0540">Nuclease</keyword>
<dbReference type="InterPro" id="IPR058807">
    <property type="entry name" value="ScoMcrA_N"/>
</dbReference>
<gene>
    <name evidence="3" type="ORF">CEP68_05075</name>
</gene>
<dbReference type="EMBL" id="CP022048">
    <property type="protein sequence ID" value="ASE38918.1"/>
    <property type="molecule type" value="Genomic_DNA"/>
</dbReference>
<dbReference type="Pfam" id="PF13391">
    <property type="entry name" value="HNH_2"/>
    <property type="match status" value="1"/>
</dbReference>
<dbReference type="GeneID" id="34016545"/>
<dbReference type="InterPro" id="IPR003615">
    <property type="entry name" value="HNH_nuc"/>
</dbReference>
<feature type="domain" description="ScoMcrA-like N-terminal head" evidence="2">
    <location>
        <begin position="11"/>
        <end position="93"/>
    </location>
</feature>
<evidence type="ECO:0000259" key="1">
    <source>
        <dbReference type="Pfam" id="PF13391"/>
    </source>
</evidence>
<proteinExistence type="predicted"/>
<keyword evidence="3" id="KW-0255">Endonuclease</keyword>
<keyword evidence="3" id="KW-0378">Hydrolase</keyword>
<evidence type="ECO:0000313" key="4">
    <source>
        <dbReference type="Proteomes" id="UP000197050"/>
    </source>
</evidence>
<dbReference type="RefSeq" id="WP_088582386.1">
    <property type="nucleotide sequence ID" value="NZ_CP022048.2"/>
</dbReference>
<sequence>MATGGKLENLTQPAAVERATEEFRALGRDAFIEKYGFKRSRDFFVIHEGRAYDSKPLAAAAHGHQRGFEPLEPDDFSGGDPVIRAFERLGFHVGKVTSAQLTEGEIYTRQDLRSLFGVTDATINNGFYRPQDTQSIWLFVTGEKTAPELGLVNTFDGDRFIWLGQNAGRTDAQIINHETDGREILLFHRATKSDHAGGGFVFEGAFRYLSHVSGPPSRFSLQRIIPELEIDQPDPAPFDPTSIKDGREKVLAEVKRRLGQPAFRKSLLRAYDGRCAVTGCTTAMVLEAAHIHPYLGVETNDVRNGLLLRADIHTLFDLGLIAVTSSYRLTIATRLADSEYAALNGQKLTIPTDASAHPSPQALAWHLENSVKHDRLPWAGDL</sequence>